<gene>
    <name evidence="2" type="ORF">BWQ96_08613</name>
</gene>
<dbReference type="InterPro" id="IPR004242">
    <property type="entry name" value="Transposase_21"/>
</dbReference>
<dbReference type="AlphaFoldDB" id="A0A2V3IHW7"/>
<keyword evidence="3" id="KW-1185">Reference proteome</keyword>
<dbReference type="PANTHER" id="PTHR46579">
    <property type="entry name" value="F5/8 TYPE C DOMAIN-CONTAINING PROTEIN-RELATED"/>
    <property type="match status" value="1"/>
</dbReference>
<proteinExistence type="predicted"/>
<dbReference type="Pfam" id="PF02992">
    <property type="entry name" value="Transposase_21"/>
    <property type="match status" value="1"/>
</dbReference>
<dbReference type="STRING" id="448386.A0A2V3IHW7"/>
<comment type="caution">
    <text evidence="2">The sequence shown here is derived from an EMBL/GenBank/DDBJ whole genome shotgun (WGS) entry which is preliminary data.</text>
</comment>
<name>A0A2V3IHW7_9FLOR</name>
<reference evidence="2 3" key="1">
    <citation type="journal article" date="2018" name="Mol. Biol. Evol.">
        <title>Analysis of the draft genome of the red seaweed Gracilariopsis chorda provides insights into genome size evolution in Rhodophyta.</title>
        <authorList>
            <person name="Lee J."/>
            <person name="Yang E.C."/>
            <person name="Graf L."/>
            <person name="Yang J.H."/>
            <person name="Qiu H."/>
            <person name="Zel Zion U."/>
            <person name="Chan C.X."/>
            <person name="Stephens T.G."/>
            <person name="Weber A.P.M."/>
            <person name="Boo G.H."/>
            <person name="Boo S.M."/>
            <person name="Kim K.M."/>
            <person name="Shin Y."/>
            <person name="Jung M."/>
            <person name="Lee S.J."/>
            <person name="Yim H.S."/>
            <person name="Lee J.H."/>
            <person name="Bhattacharya D."/>
            <person name="Yoon H.S."/>
        </authorList>
    </citation>
    <scope>NUCLEOTIDE SEQUENCE [LARGE SCALE GENOMIC DNA]</scope>
    <source>
        <strain evidence="2 3">SKKU-2015</strain>
        <tissue evidence="2">Whole body</tissue>
    </source>
</reference>
<evidence type="ECO:0000256" key="1">
    <source>
        <dbReference type="SAM" id="MobiDB-lite"/>
    </source>
</evidence>
<protein>
    <recommendedName>
        <fullName evidence="4">Transposase family Tnp2 protein</fullName>
    </recommendedName>
</protein>
<evidence type="ECO:0000313" key="2">
    <source>
        <dbReference type="EMBL" id="PXF41662.1"/>
    </source>
</evidence>
<dbReference type="PANTHER" id="PTHR46579:SF1">
    <property type="entry name" value="F5_8 TYPE C DOMAIN-CONTAINING PROTEIN"/>
    <property type="match status" value="1"/>
</dbReference>
<feature type="compositionally biased region" description="Basic and acidic residues" evidence="1">
    <location>
        <begin position="10"/>
        <end position="22"/>
    </location>
</feature>
<dbReference type="OrthoDB" id="3257409at2759"/>
<evidence type="ECO:0000313" key="3">
    <source>
        <dbReference type="Proteomes" id="UP000247409"/>
    </source>
</evidence>
<accession>A0A2V3IHW7</accession>
<sequence>MHTVSLDLIASERKPSPSDHQRTPSPYSVVISTDNVGPFPPGFQRAALDRFRSFCSRHKDLLQLCVEFSLKETAMQRIYKISYGMNGTLGGHRSMHYLAWKTATRNSVRYSQLETEHFECCSNHLLFGHSDATSWATLCEVYIAEKLPPESTIFEYITLLPRVTKWVADVLSCERLFEYRHKQRTTPVQSGGLYTDVFDGSVYEDGEIQLGVAEALKWDVFLSISTDGFQTFENGRYDCWPISTLLLNLHPRKLFLIRNVVPLGFIKGPQEPKRLDTFLIPIIDELNSSKKKAGTELVFHDGQKRRVLVHVLLFSGHLPAVAKMSGTTGASGIFPCRFCDLERTLLPSSNRYYYPSKIRQHRNGRMRIVPRYQLHEPGKRSLAVIKRVLGLLDVEPRISKAERRRISRAHGIKWKTELLGLPTLIPYKSFSIDMMHETMNITRDLMEIWKGENLHLSRLHGEQHEYVMSQEGGKLVDEELLVLGQGTCYSLFGARPRSTATYASWKGSECTQFILHYFLIVLDGFLPVRYLKGAQHFYWLFNLCGRPALSQRDVSDMKRHAVAFVHHMEQDYYHYSPRRLGICKYPLHQQLHLALNVDALGPPLKYSQQWKERYVGWVKHRLNARNLAAEPLSENAKLLESYKLFFKEGFAEGHSTSSENDSDVEETELVGEAFSLLHYVGAWSVNGPTLRRLNLKSLLANYVTRAEKVATGAASSCIIGDMIEMYCHALVPCDDRLHEVGAWETERDGAKRSDFFC</sequence>
<dbReference type="EMBL" id="NBIV01000204">
    <property type="protein sequence ID" value="PXF41662.1"/>
    <property type="molecule type" value="Genomic_DNA"/>
</dbReference>
<evidence type="ECO:0008006" key="4">
    <source>
        <dbReference type="Google" id="ProtNLM"/>
    </source>
</evidence>
<dbReference type="Proteomes" id="UP000247409">
    <property type="component" value="Unassembled WGS sequence"/>
</dbReference>
<feature type="region of interest" description="Disordered" evidence="1">
    <location>
        <begin position="1"/>
        <end position="26"/>
    </location>
</feature>
<organism evidence="2 3">
    <name type="scientific">Gracilariopsis chorda</name>
    <dbReference type="NCBI Taxonomy" id="448386"/>
    <lineage>
        <taxon>Eukaryota</taxon>
        <taxon>Rhodophyta</taxon>
        <taxon>Florideophyceae</taxon>
        <taxon>Rhodymeniophycidae</taxon>
        <taxon>Gracilariales</taxon>
        <taxon>Gracilariaceae</taxon>
        <taxon>Gracilariopsis</taxon>
    </lineage>
</organism>